<dbReference type="STRING" id="1561998.A0A1I7T8B3"/>
<keyword evidence="3 6" id="KW-0812">Transmembrane</keyword>
<dbReference type="eggNOG" id="ENOG502TGNE">
    <property type="taxonomic scope" value="Eukaryota"/>
</dbReference>
<feature type="transmembrane region" description="Helical" evidence="6">
    <location>
        <begin position="6"/>
        <end position="30"/>
    </location>
</feature>
<dbReference type="PANTHER" id="PTHR47521">
    <property type="entry name" value="SERPENTINE RECEPTOR, CLASS E (EPSILON)-RELATED"/>
    <property type="match status" value="1"/>
</dbReference>
<feature type="transmembrane region" description="Helical" evidence="6">
    <location>
        <begin position="124"/>
        <end position="143"/>
    </location>
</feature>
<dbReference type="PANTHER" id="PTHR47521:SF18">
    <property type="entry name" value="G PROTEIN-COUPLED RECEPTOR-RELATED"/>
    <property type="match status" value="1"/>
</dbReference>
<feature type="transmembrane region" description="Helical" evidence="6">
    <location>
        <begin position="237"/>
        <end position="258"/>
    </location>
</feature>
<dbReference type="WBParaSite" id="Csp11.Scaffold541.g3399.t1">
    <property type="protein sequence ID" value="Csp11.Scaffold541.g3399.t1"/>
    <property type="gene ID" value="Csp11.Scaffold541.g3399"/>
</dbReference>
<dbReference type="InterPro" id="IPR052860">
    <property type="entry name" value="NRL-GPCR1"/>
</dbReference>
<evidence type="ECO:0000256" key="4">
    <source>
        <dbReference type="ARBA" id="ARBA00022989"/>
    </source>
</evidence>
<accession>A0A1I7T8B3</accession>
<evidence type="ECO:0000313" key="8">
    <source>
        <dbReference type="WBParaSite" id="Csp11.Scaffold541.g3399.t1"/>
    </source>
</evidence>
<dbReference type="AlphaFoldDB" id="A0A1I7T8B3"/>
<keyword evidence="5 6" id="KW-0472">Membrane</keyword>
<organism evidence="7 8">
    <name type="scientific">Caenorhabditis tropicalis</name>
    <dbReference type="NCBI Taxonomy" id="1561998"/>
    <lineage>
        <taxon>Eukaryota</taxon>
        <taxon>Metazoa</taxon>
        <taxon>Ecdysozoa</taxon>
        <taxon>Nematoda</taxon>
        <taxon>Chromadorea</taxon>
        <taxon>Rhabditida</taxon>
        <taxon>Rhabditina</taxon>
        <taxon>Rhabditomorpha</taxon>
        <taxon>Rhabditoidea</taxon>
        <taxon>Rhabditidae</taxon>
        <taxon>Peloderinae</taxon>
        <taxon>Caenorhabditis</taxon>
    </lineage>
</organism>
<proteinExistence type="inferred from homology"/>
<evidence type="ECO:0000313" key="7">
    <source>
        <dbReference type="Proteomes" id="UP000095282"/>
    </source>
</evidence>
<feature type="transmembrane region" description="Helical" evidence="6">
    <location>
        <begin position="42"/>
        <end position="66"/>
    </location>
</feature>
<evidence type="ECO:0000256" key="1">
    <source>
        <dbReference type="ARBA" id="ARBA00004141"/>
    </source>
</evidence>
<reference evidence="8" key="1">
    <citation type="submission" date="2016-11" db="UniProtKB">
        <authorList>
            <consortium name="WormBaseParasite"/>
        </authorList>
    </citation>
    <scope>IDENTIFICATION</scope>
</reference>
<name>A0A1I7T8B3_9PELO</name>
<keyword evidence="4 6" id="KW-1133">Transmembrane helix</keyword>
<evidence type="ECO:0000256" key="6">
    <source>
        <dbReference type="SAM" id="Phobius"/>
    </source>
</evidence>
<comment type="subcellular location">
    <subcellularLocation>
        <location evidence="1">Membrane</location>
        <topology evidence="1">Multi-pass membrane protein</topology>
    </subcellularLocation>
</comment>
<sequence>MSILIMMAYIEIIIVILALMSNSLFTFMLYQASSLHFNCRNLLFSFSISMFLLTISHGLTVFEFLYEDKTFEYIYFVSPRGTAWRLIHEFGYGLQSMSLLLFSVERLMSSACPTGHTKSGVKSIFALLTVLSILFSMWFSYVIHVRNVMFVSTVAMNVVDVSGCVILIFAWKRSLLRYRATIGVFSLEQRFQLSEVYNWSRHLIPAVLLASLTKFIVIVLIWILITGEYKGNEAAFLVSVYNNVLNLYTVVMPFVILLKHHKIRQKLLHTSNQKSVEMKTIDGKEIPRKHDYFEFLKQNWA</sequence>
<keyword evidence="7" id="KW-1185">Reference proteome</keyword>
<dbReference type="InterPro" id="IPR004151">
    <property type="entry name" value="7TM_GPCR_serpentine_rcpt_Sre"/>
</dbReference>
<feature type="transmembrane region" description="Helical" evidence="6">
    <location>
        <begin position="203"/>
        <end position="225"/>
    </location>
</feature>
<dbReference type="GO" id="GO:0016020">
    <property type="term" value="C:membrane"/>
    <property type="evidence" value="ECO:0007669"/>
    <property type="project" value="UniProtKB-SubCell"/>
</dbReference>
<dbReference type="Pfam" id="PF03125">
    <property type="entry name" value="Sre"/>
    <property type="match status" value="1"/>
</dbReference>
<protein>
    <submittedName>
        <fullName evidence="8">G protein-coupled receptor</fullName>
    </submittedName>
</protein>
<evidence type="ECO:0000256" key="5">
    <source>
        <dbReference type="ARBA" id="ARBA00023136"/>
    </source>
</evidence>
<dbReference type="GO" id="GO:0007606">
    <property type="term" value="P:sensory perception of chemical stimulus"/>
    <property type="evidence" value="ECO:0007669"/>
    <property type="project" value="InterPro"/>
</dbReference>
<dbReference type="Proteomes" id="UP000095282">
    <property type="component" value="Unplaced"/>
</dbReference>
<evidence type="ECO:0000256" key="3">
    <source>
        <dbReference type="ARBA" id="ARBA00022692"/>
    </source>
</evidence>
<evidence type="ECO:0000256" key="2">
    <source>
        <dbReference type="ARBA" id="ARBA00006803"/>
    </source>
</evidence>
<comment type="similarity">
    <text evidence="2">Belongs to the nematode receptor-like protein sre family.</text>
</comment>
<feature type="transmembrane region" description="Helical" evidence="6">
    <location>
        <begin position="149"/>
        <end position="171"/>
    </location>
</feature>